<evidence type="ECO:0000259" key="4">
    <source>
        <dbReference type="PROSITE" id="PS50238"/>
    </source>
</evidence>
<dbReference type="SMART" id="SM00324">
    <property type="entry name" value="RhoGAP"/>
    <property type="match status" value="1"/>
</dbReference>
<feature type="region of interest" description="Disordered" evidence="2">
    <location>
        <begin position="632"/>
        <end position="725"/>
    </location>
</feature>
<gene>
    <name evidence="5" type="ORF">IMSHALPRED_002717</name>
</gene>
<feature type="compositionally biased region" description="Low complexity" evidence="2">
    <location>
        <begin position="967"/>
        <end position="979"/>
    </location>
</feature>
<dbReference type="PROSITE" id="PS50003">
    <property type="entry name" value="PH_DOMAIN"/>
    <property type="match status" value="1"/>
</dbReference>
<dbReference type="Pfam" id="PF00169">
    <property type="entry name" value="PH"/>
    <property type="match status" value="1"/>
</dbReference>
<evidence type="ECO:0008006" key="7">
    <source>
        <dbReference type="Google" id="ProtNLM"/>
    </source>
</evidence>
<dbReference type="InterPro" id="IPR036871">
    <property type="entry name" value="PX_dom_sf"/>
</dbReference>
<reference evidence="5" key="1">
    <citation type="submission" date="2021-03" db="EMBL/GenBank/DDBJ databases">
        <authorList>
            <person name="Tagirdzhanova G."/>
        </authorList>
    </citation>
    <scope>NUCLEOTIDE SEQUENCE</scope>
</reference>
<dbReference type="GO" id="GO:0035091">
    <property type="term" value="F:phosphatidylinositol binding"/>
    <property type="evidence" value="ECO:0007669"/>
    <property type="project" value="InterPro"/>
</dbReference>
<dbReference type="CDD" id="cd06093">
    <property type="entry name" value="PX_domain"/>
    <property type="match status" value="1"/>
</dbReference>
<dbReference type="GO" id="GO:0007165">
    <property type="term" value="P:signal transduction"/>
    <property type="evidence" value="ECO:0007669"/>
    <property type="project" value="InterPro"/>
</dbReference>
<dbReference type="Pfam" id="PF00620">
    <property type="entry name" value="RhoGAP"/>
    <property type="match status" value="1"/>
</dbReference>
<feature type="compositionally biased region" description="Low complexity" evidence="2">
    <location>
        <begin position="1105"/>
        <end position="1115"/>
    </location>
</feature>
<dbReference type="OrthoDB" id="185175at2759"/>
<feature type="compositionally biased region" description="Polar residues" evidence="2">
    <location>
        <begin position="130"/>
        <end position="142"/>
    </location>
</feature>
<dbReference type="EMBL" id="CAJPDT010000015">
    <property type="protein sequence ID" value="CAF9915851.1"/>
    <property type="molecule type" value="Genomic_DNA"/>
</dbReference>
<feature type="compositionally biased region" description="Acidic residues" evidence="2">
    <location>
        <begin position="508"/>
        <end position="517"/>
    </location>
</feature>
<comment type="caution">
    <text evidence="5">The sequence shown here is derived from an EMBL/GenBank/DDBJ whole genome shotgun (WGS) entry which is preliminary data.</text>
</comment>
<feature type="region of interest" description="Disordered" evidence="2">
    <location>
        <begin position="267"/>
        <end position="394"/>
    </location>
</feature>
<feature type="compositionally biased region" description="Low complexity" evidence="2">
    <location>
        <begin position="155"/>
        <end position="171"/>
    </location>
</feature>
<feature type="compositionally biased region" description="Basic and acidic residues" evidence="2">
    <location>
        <begin position="490"/>
        <end position="507"/>
    </location>
</feature>
<feature type="region of interest" description="Disordered" evidence="2">
    <location>
        <begin position="1034"/>
        <end position="1054"/>
    </location>
</feature>
<dbReference type="InterPro" id="IPR001849">
    <property type="entry name" value="PH_domain"/>
</dbReference>
<feature type="compositionally biased region" description="Polar residues" evidence="2">
    <location>
        <begin position="714"/>
        <end position="725"/>
    </location>
</feature>
<dbReference type="Gene3D" id="2.30.29.30">
    <property type="entry name" value="Pleckstrin-homology domain (PH domain)/Phosphotyrosine-binding domain (PTB)"/>
    <property type="match status" value="1"/>
</dbReference>
<dbReference type="Gene3D" id="1.10.555.10">
    <property type="entry name" value="Rho GTPase activation protein"/>
    <property type="match status" value="1"/>
</dbReference>
<dbReference type="PANTHER" id="PTHR23176:SF129">
    <property type="entry name" value="RHO GTPASE ACTIVATING PROTEIN AT 16F, ISOFORM E-RELATED"/>
    <property type="match status" value="1"/>
</dbReference>
<dbReference type="InterPro" id="IPR008936">
    <property type="entry name" value="Rho_GTPase_activation_prot"/>
</dbReference>
<keyword evidence="1" id="KW-0343">GTPase activation</keyword>
<feature type="domain" description="Rho-GAP" evidence="4">
    <location>
        <begin position="1202"/>
        <end position="1406"/>
    </location>
</feature>
<evidence type="ECO:0000256" key="2">
    <source>
        <dbReference type="SAM" id="MobiDB-lite"/>
    </source>
</evidence>
<sequence>MDSGTRIAEQANFESQRIPSGITHDLLGYRQHAQVARSDGRSTPRKPTPSPLQVSETAGTQSNLKSPKSPTASQKTNLSQSSPSSPLTKLAANLDQPQSPQERLDEPLASGNVTTSGATSGLEDRALRATTASPTKAQSYSQLRNLSSPLPPPRGLGNSSPPSPRSTAPARPEVRPMPRTSSIDSAISKHSHKTSLESSGTPDISDLIETAGSPEAVIQHLLKEKQYSAVQNAQLWKLVDKQRSLVLGLNQDLEKALKDKEKYRKELKEHLDRVPPIPSTTHKAPVAQPRDASRSPARSETSTDLPIQRQSLEYTISRNLEGDGSPTGTLADRKDHDQDEKLQQNKYQDQDQNQTPSSTPAVSEEADDWVRSKPRAKGSNHSHKATSSSDLGVIGPVKAPHVVTAIQTNGLGPSIQKDTPDGSFETSQAARPVASPTNSFTAKRAQPFFTKAFNGPRLALTESTPPGNDFERMTPPRKPPPAPLSLGQSKSDEPALHQFGPDEHSGSDYDENIEVDELPALNRGRKKTREADDKEREAAMLKEKQDRSRSKKEKGSKPPTDVAKPVVNEDENAAQFQELRIPTSVKTLSREPIATSKSEFLSPPASLAGILSPSGGLKGPITTERLMTIKPMSPGLPLSPRPNHRPMNPPTPRLPRDGVGTSLGSPPMSPTNAFPGLPLSPRALRQPVPLLPNTPISLASPKPANPESRHDFNESTQLPPSPVKSSLNNLQTHLASEPAEASKQRVIFKGLVSDTYPELLIPPNALPSIIVKVVSSRLKPSRHSLVLKGIDEEPVFTLGISARSHHQELWQVERPIQSLPQLDQQLRQSTTFNIRLPDRSLFTGHAPAKIDARRVALEHYFENILDTQMDEKAALALCHYLSAHASEPTLGEANCFATDPYSGSPVTQSPEGRFVKEGYLTKRGKNFGGWKARFFVLEEPVLRYYETPGGSVLGTIKLQSALIGKQSPSRPSHSPSRGPGDNEGHYRHAFLIREPKRKDKDSFMDHVLCAESDAERDSWVAALLHYVGNPDIDGKLRPPLFNNHTGSSRDVAPLKKNSLKTDVISSDSPNSEDFDSLQAVPYEDTKPAQAPHVRITPDPLPTESPSPTTSSSQPSVKALSSQSKAISAPSNGAKINDVGAWGNKPMAVPVGTQREHKKRSIWGFRDKTGPDLGLNHSNDSNLSLTQQQYQEQITNVKAAFGAPLADAVEYCGPRGVDVCLPAVVYRCLEYLESKDAPSEEGIFRMSGSNVVIKSLKKRFNAEGDFDFLGPDEPYFDVHAVASLLKLYLRELPQPVLTRDLHLEFIAVLELTEKPKKIAAYNVLIHKLPKPNFTLLRALSAFLINIINNSEINKMTMRNVGIVFSPTLNIPTPVLSMFLTEFDAVFSENLEASTIPSLEITASEPLTPEDIRSPRRQMFSDIPTPSYTQDTFSASNFQSPPSYEQALSSHTMGPGDTGFIPLQPAYETSAFQAQHSSVTIPGPEYAVARPRNLPTGSAAKARRRESSMLLMGPRKSSLPMMSGDTGRPIPLRIDRTDIVTDMLHEENSFD</sequence>
<feature type="region of interest" description="Disordered" evidence="2">
    <location>
        <begin position="1083"/>
        <end position="1154"/>
    </location>
</feature>
<dbReference type="SMART" id="SM00233">
    <property type="entry name" value="PH"/>
    <property type="match status" value="1"/>
</dbReference>
<dbReference type="Proteomes" id="UP000664534">
    <property type="component" value="Unassembled WGS sequence"/>
</dbReference>
<dbReference type="SUPFAM" id="SSF48350">
    <property type="entry name" value="GTPase activation domain, GAP"/>
    <property type="match status" value="1"/>
</dbReference>
<evidence type="ECO:0000313" key="6">
    <source>
        <dbReference type="Proteomes" id="UP000664534"/>
    </source>
</evidence>
<evidence type="ECO:0000259" key="3">
    <source>
        <dbReference type="PROSITE" id="PS50003"/>
    </source>
</evidence>
<feature type="compositionally biased region" description="Low complexity" evidence="2">
    <location>
        <begin position="344"/>
        <end position="354"/>
    </location>
</feature>
<dbReference type="FunFam" id="2.30.29.30:FF:000452">
    <property type="entry name" value="Rho GTPase activator (Bem3)"/>
    <property type="match status" value="1"/>
</dbReference>
<proteinExistence type="predicted"/>
<feature type="compositionally biased region" description="Polar residues" evidence="2">
    <location>
        <begin position="424"/>
        <end position="441"/>
    </location>
</feature>
<dbReference type="GO" id="GO:0005938">
    <property type="term" value="C:cell cortex"/>
    <property type="evidence" value="ECO:0007669"/>
    <property type="project" value="UniProtKB-ARBA"/>
</dbReference>
<dbReference type="GO" id="GO:0005096">
    <property type="term" value="F:GTPase activator activity"/>
    <property type="evidence" value="ECO:0007669"/>
    <property type="project" value="UniProtKB-KW"/>
</dbReference>
<feature type="compositionally biased region" description="Basic and acidic residues" evidence="2">
    <location>
        <begin position="529"/>
        <end position="556"/>
    </location>
</feature>
<evidence type="ECO:0000256" key="1">
    <source>
        <dbReference type="ARBA" id="ARBA00022468"/>
    </source>
</evidence>
<dbReference type="Gene3D" id="3.30.1520.10">
    <property type="entry name" value="Phox-like domain"/>
    <property type="match status" value="1"/>
</dbReference>
<dbReference type="PANTHER" id="PTHR23176">
    <property type="entry name" value="RHO/RAC/CDC GTPASE-ACTIVATING PROTEIN"/>
    <property type="match status" value="1"/>
</dbReference>
<feature type="region of interest" description="Disordered" evidence="2">
    <location>
        <begin position="408"/>
        <end position="568"/>
    </location>
</feature>
<evidence type="ECO:0000313" key="5">
    <source>
        <dbReference type="EMBL" id="CAF9915851.1"/>
    </source>
</evidence>
<feature type="compositionally biased region" description="Polar residues" evidence="2">
    <location>
        <begin position="1118"/>
        <end position="1130"/>
    </location>
</feature>
<feature type="domain" description="PH" evidence="3">
    <location>
        <begin position="913"/>
        <end position="1028"/>
    </location>
</feature>
<feature type="region of interest" description="Disordered" evidence="2">
    <location>
        <begin position="1"/>
        <end position="207"/>
    </location>
</feature>
<dbReference type="InterPro" id="IPR000198">
    <property type="entry name" value="RhoGAP_dom"/>
</dbReference>
<feature type="compositionally biased region" description="Polar residues" evidence="2">
    <location>
        <begin position="51"/>
        <end position="87"/>
    </location>
</feature>
<feature type="region of interest" description="Disordered" evidence="2">
    <location>
        <begin position="963"/>
        <end position="985"/>
    </location>
</feature>
<organism evidence="5 6">
    <name type="scientific">Imshaugia aleurites</name>
    <dbReference type="NCBI Taxonomy" id="172621"/>
    <lineage>
        <taxon>Eukaryota</taxon>
        <taxon>Fungi</taxon>
        <taxon>Dikarya</taxon>
        <taxon>Ascomycota</taxon>
        <taxon>Pezizomycotina</taxon>
        <taxon>Lecanoromycetes</taxon>
        <taxon>OSLEUM clade</taxon>
        <taxon>Lecanoromycetidae</taxon>
        <taxon>Lecanorales</taxon>
        <taxon>Lecanorineae</taxon>
        <taxon>Parmeliaceae</taxon>
        <taxon>Imshaugia</taxon>
    </lineage>
</organism>
<accession>A0A8H3EYF7</accession>
<feature type="compositionally biased region" description="Basic residues" evidence="2">
    <location>
        <begin position="372"/>
        <end position="384"/>
    </location>
</feature>
<name>A0A8H3EYF7_9LECA</name>
<dbReference type="InterPro" id="IPR050729">
    <property type="entry name" value="Rho-GAP"/>
</dbReference>
<feature type="compositionally biased region" description="Polar residues" evidence="2">
    <location>
        <begin position="296"/>
        <end position="318"/>
    </location>
</feature>
<feature type="compositionally biased region" description="Basic and acidic residues" evidence="2">
    <location>
        <begin position="331"/>
        <end position="343"/>
    </location>
</feature>
<dbReference type="InterPro" id="IPR011993">
    <property type="entry name" value="PH-like_dom_sf"/>
</dbReference>
<dbReference type="SUPFAM" id="SSF50729">
    <property type="entry name" value="PH domain-like"/>
    <property type="match status" value="1"/>
</dbReference>
<dbReference type="PROSITE" id="PS50238">
    <property type="entry name" value="RHOGAP"/>
    <property type="match status" value="1"/>
</dbReference>
<keyword evidence="6" id="KW-1185">Reference proteome</keyword>
<protein>
    <recommendedName>
        <fullName evidence="7">RhoGAP-domain-containing protein</fullName>
    </recommendedName>
</protein>